<protein>
    <submittedName>
        <fullName evidence="2">Uncharacterized protein</fullName>
    </submittedName>
</protein>
<reference evidence="3 4" key="2">
    <citation type="submission" date="2024-05" db="EMBL/GenBank/DDBJ databases">
        <authorList>
            <person name="Chen Y."/>
            <person name="Shah S."/>
            <person name="Dougan E. K."/>
            <person name="Thang M."/>
            <person name="Chan C."/>
        </authorList>
    </citation>
    <scope>NUCLEOTIDE SEQUENCE [LARGE SCALE GENOMIC DNA]</scope>
</reference>
<evidence type="ECO:0000313" key="2">
    <source>
        <dbReference type="EMBL" id="CAI3995931.1"/>
    </source>
</evidence>
<gene>
    <name evidence="2" type="ORF">C1SCF055_LOCUS22451</name>
</gene>
<organism evidence="2">
    <name type="scientific">Cladocopium goreaui</name>
    <dbReference type="NCBI Taxonomy" id="2562237"/>
    <lineage>
        <taxon>Eukaryota</taxon>
        <taxon>Sar</taxon>
        <taxon>Alveolata</taxon>
        <taxon>Dinophyceae</taxon>
        <taxon>Suessiales</taxon>
        <taxon>Symbiodiniaceae</taxon>
        <taxon>Cladocopium</taxon>
    </lineage>
</organism>
<dbReference type="EMBL" id="CAMXCT010002135">
    <property type="protein sequence ID" value="CAI3995931.1"/>
    <property type="molecule type" value="Genomic_DNA"/>
</dbReference>
<dbReference type="EMBL" id="CAMXCT020002135">
    <property type="protein sequence ID" value="CAL1149306.1"/>
    <property type="molecule type" value="Genomic_DNA"/>
</dbReference>
<reference evidence="2" key="1">
    <citation type="submission" date="2022-10" db="EMBL/GenBank/DDBJ databases">
        <authorList>
            <person name="Chen Y."/>
            <person name="Dougan E. K."/>
            <person name="Chan C."/>
            <person name="Rhodes N."/>
            <person name="Thang M."/>
        </authorList>
    </citation>
    <scope>NUCLEOTIDE SEQUENCE</scope>
</reference>
<keyword evidence="4" id="KW-1185">Reference proteome</keyword>
<accession>A0A9P1G1E5</accession>
<name>A0A9P1G1E5_9DINO</name>
<dbReference type="EMBL" id="CAMXCT030002135">
    <property type="protein sequence ID" value="CAL4783243.1"/>
    <property type="molecule type" value="Genomic_DNA"/>
</dbReference>
<proteinExistence type="predicted"/>
<feature type="compositionally biased region" description="Polar residues" evidence="1">
    <location>
        <begin position="69"/>
        <end position="88"/>
    </location>
</feature>
<feature type="region of interest" description="Disordered" evidence="1">
    <location>
        <begin position="69"/>
        <end position="89"/>
    </location>
</feature>
<evidence type="ECO:0000313" key="3">
    <source>
        <dbReference type="EMBL" id="CAL4783243.1"/>
    </source>
</evidence>
<comment type="caution">
    <text evidence="2">The sequence shown here is derived from an EMBL/GenBank/DDBJ whole genome shotgun (WGS) entry which is preliminary data.</text>
</comment>
<sequence>MAILHESGTYKATFQGKSHAVEKTFAGIAPADGKVDKSFKQIAATTKEALQTQKALQSLAESQGSELPQIISNLDPNGSKPSAGSSVPMSDAKDITAEFLVAAHALNALQQEVRAAVEDHITQAQKQGQIPFKRIPAPADGLCMYHCIMGTATLSSWTQVSRNSGGIAVNRRQERAESNAANTLRELALQSTPETDPVIMEQALCAQQALSVDVSELSWLGQSLGISIRCTIEDKVWCYQNRLLI</sequence>
<evidence type="ECO:0000313" key="4">
    <source>
        <dbReference type="Proteomes" id="UP001152797"/>
    </source>
</evidence>
<dbReference type="AlphaFoldDB" id="A0A9P1G1E5"/>
<evidence type="ECO:0000256" key="1">
    <source>
        <dbReference type="SAM" id="MobiDB-lite"/>
    </source>
</evidence>
<dbReference type="Proteomes" id="UP001152797">
    <property type="component" value="Unassembled WGS sequence"/>
</dbReference>